<feature type="region of interest" description="Disordered" evidence="1">
    <location>
        <begin position="1"/>
        <end position="117"/>
    </location>
</feature>
<organism evidence="2 3">
    <name type="scientific">Thelonectria olida</name>
    <dbReference type="NCBI Taxonomy" id="1576542"/>
    <lineage>
        <taxon>Eukaryota</taxon>
        <taxon>Fungi</taxon>
        <taxon>Dikarya</taxon>
        <taxon>Ascomycota</taxon>
        <taxon>Pezizomycotina</taxon>
        <taxon>Sordariomycetes</taxon>
        <taxon>Hypocreomycetidae</taxon>
        <taxon>Hypocreales</taxon>
        <taxon>Nectriaceae</taxon>
        <taxon>Thelonectria</taxon>
    </lineage>
</organism>
<feature type="compositionally biased region" description="Pro residues" evidence="1">
    <location>
        <begin position="334"/>
        <end position="351"/>
    </location>
</feature>
<sequence>MSKAGEIVQQANQEYQRAKQEQQQQQQQQHEQYGQHTQYNNRQTYGTQCGQPQQQQPYSPQQPTTPSSSASTPSQWQQQQHPPPPYHPPQPRYTPAIADQALAQAKEEQRAALQQADQHLAQLRQQLEAERAAAQQQAAADRRLAETLAAQYRQEAEEEQRRGDEELNRLQAEAEEEKRRADEVMRKQQMQRINLETRPPPVLPPRPASSIYYPPPVMGEGRQPALPPRPLSMAQPGVVVGAGRPREALSPGEHSTSASSPVYQQNHSSPPATQPGYKPSTNPFHEQPPQEQQQTYLPPPPSQNPSQPYFPPPPTQASQPTHPYTSPPSSTSQPPIPPPRSRAPPPPPQPHPSGASPLSECASDPISFDSHWFFHPDAPSFLICPRCYVGYIWDTQYRNIFTKQFFTDKKPRRCLFGSRRVKNRLWPEAVSSGNLDTVVTFFKHAQTLAECPQASVIEGETWYTSPEIPGMTMCKACFEFSLAGTAVASHFQLETVPGGAFCDSSAWHVRRLHEEHVNASNENWIAFSEGVKLRIQLPACPKQTAVNANSRAWYKAKHGPAALQVCVACYYDYFHGTPNETMLEQVAGGNFDTMCVMGHLNIIIPTQYSVEKKNYDVFWTAIEGIDKQPFCDAKGIKGATWYTLPNDAPGFGVCGGCYAGIVQVLGGTKFFVPKKGMSKHETYLCNFNLNHSKAPRYLALYSESLLKGDWKPLGDFAMRFGTVPPCQGSKLVKSAGRRFWGWGVAAICEECYLTFAQGTALENRFFLKGEADAEGKERMCDLFSPRMRALYTNACQTGDLEGFLAQGEQRHQVWVQTIAVCEQILNQQKLAAMQANMLGMQGTFYKNMGGMVDATQGHSYTVGNAYGGYGHANEWMLQGHVYDRQAAEASTGVMNGGSVMQVAMLERRWKDVE</sequence>
<feature type="compositionally biased region" description="Basic and acidic residues" evidence="1">
    <location>
        <begin position="159"/>
        <end position="168"/>
    </location>
</feature>
<reference evidence="2 3" key="1">
    <citation type="journal article" date="2021" name="Nat. Commun.">
        <title>Genetic determinants of endophytism in the Arabidopsis root mycobiome.</title>
        <authorList>
            <person name="Mesny F."/>
            <person name="Miyauchi S."/>
            <person name="Thiergart T."/>
            <person name="Pickel B."/>
            <person name="Atanasova L."/>
            <person name="Karlsson M."/>
            <person name="Huettel B."/>
            <person name="Barry K.W."/>
            <person name="Haridas S."/>
            <person name="Chen C."/>
            <person name="Bauer D."/>
            <person name="Andreopoulos W."/>
            <person name="Pangilinan J."/>
            <person name="LaButti K."/>
            <person name="Riley R."/>
            <person name="Lipzen A."/>
            <person name="Clum A."/>
            <person name="Drula E."/>
            <person name="Henrissat B."/>
            <person name="Kohler A."/>
            <person name="Grigoriev I.V."/>
            <person name="Martin F.M."/>
            <person name="Hacquard S."/>
        </authorList>
    </citation>
    <scope>NUCLEOTIDE SEQUENCE [LARGE SCALE GENOMIC DNA]</scope>
    <source>
        <strain evidence="2 3">MPI-CAGE-CH-0241</strain>
    </source>
</reference>
<evidence type="ECO:0000313" key="3">
    <source>
        <dbReference type="Proteomes" id="UP000777438"/>
    </source>
</evidence>
<feature type="compositionally biased region" description="Low complexity" evidence="1">
    <location>
        <begin position="21"/>
        <end position="80"/>
    </location>
</feature>
<gene>
    <name evidence="2" type="ORF">B0T10DRAFT_407963</name>
</gene>
<dbReference type="OrthoDB" id="5324692at2759"/>
<protein>
    <recommendedName>
        <fullName evidence="4">Integral membrane protein</fullName>
    </recommendedName>
</protein>
<evidence type="ECO:0008006" key="4">
    <source>
        <dbReference type="Google" id="ProtNLM"/>
    </source>
</evidence>
<feature type="compositionally biased region" description="Pro residues" evidence="1">
    <location>
        <begin position="198"/>
        <end position="217"/>
    </location>
</feature>
<proteinExistence type="predicted"/>
<comment type="caution">
    <text evidence="2">The sequence shown here is derived from an EMBL/GenBank/DDBJ whole genome shotgun (WGS) entry which is preliminary data.</text>
</comment>
<feature type="compositionally biased region" description="Basic and acidic residues" evidence="1">
    <location>
        <begin position="176"/>
        <end position="186"/>
    </location>
</feature>
<feature type="region of interest" description="Disordered" evidence="1">
    <location>
        <begin position="150"/>
        <end position="360"/>
    </location>
</feature>
<dbReference type="Proteomes" id="UP000777438">
    <property type="component" value="Unassembled WGS sequence"/>
</dbReference>
<feature type="compositionally biased region" description="Low complexity" evidence="1">
    <location>
        <begin position="316"/>
        <end position="333"/>
    </location>
</feature>
<keyword evidence="3" id="KW-1185">Reference proteome</keyword>
<name>A0A9P9AQH6_9HYPO</name>
<feature type="compositionally biased region" description="Polar residues" evidence="1">
    <location>
        <begin position="253"/>
        <end position="271"/>
    </location>
</feature>
<evidence type="ECO:0000313" key="2">
    <source>
        <dbReference type="EMBL" id="KAH6886226.1"/>
    </source>
</evidence>
<accession>A0A9P9AQH6</accession>
<evidence type="ECO:0000256" key="1">
    <source>
        <dbReference type="SAM" id="MobiDB-lite"/>
    </source>
</evidence>
<feature type="compositionally biased region" description="Pro residues" evidence="1">
    <location>
        <begin position="297"/>
        <end position="315"/>
    </location>
</feature>
<dbReference type="AlphaFoldDB" id="A0A9P9AQH6"/>
<feature type="compositionally biased region" description="Pro residues" evidence="1">
    <location>
        <begin position="81"/>
        <end position="92"/>
    </location>
</feature>
<dbReference type="EMBL" id="JAGPYM010000016">
    <property type="protein sequence ID" value="KAH6886226.1"/>
    <property type="molecule type" value="Genomic_DNA"/>
</dbReference>
<feature type="compositionally biased region" description="Low complexity" evidence="1">
    <location>
        <begin position="287"/>
        <end position="296"/>
    </location>
</feature>
<dbReference type="CDD" id="cd06503">
    <property type="entry name" value="ATP-synt_Fo_b"/>
    <property type="match status" value="1"/>
</dbReference>